<evidence type="ECO:0000256" key="4">
    <source>
        <dbReference type="ARBA" id="ARBA00022490"/>
    </source>
</evidence>
<reference evidence="8 9" key="1">
    <citation type="journal article" date="2023" name="Cell">
        <title>Genetic manipulation of Patescibacteria provides mechanistic insights into microbial dark matter and the epibiotic lifestyle.</title>
        <authorList>
            <person name="Wang Y."/>
            <person name="Gallagher L.A."/>
            <person name="Andrade P.A."/>
            <person name="Liu A."/>
            <person name="Humphreys I.R."/>
            <person name="Turkarslan S."/>
            <person name="Cutler K.J."/>
            <person name="Arrieta-Ortiz M.L."/>
            <person name="Li Y."/>
            <person name="Radey M.C."/>
            <person name="McLean J.S."/>
            <person name="Cong Q."/>
            <person name="Baker D."/>
            <person name="Baliga N.S."/>
            <person name="Peterson S.B."/>
            <person name="Mougous J.D."/>
        </authorList>
    </citation>
    <scope>NUCLEOTIDE SEQUENCE [LARGE SCALE GENOMIC DNA]</scope>
    <source>
        <strain evidence="8 9">ML1</strain>
    </source>
</reference>
<evidence type="ECO:0000313" key="9">
    <source>
        <dbReference type="Proteomes" id="UP001177295"/>
    </source>
</evidence>
<dbReference type="EMBL" id="CP124550">
    <property type="protein sequence ID" value="WIO46363.1"/>
    <property type="molecule type" value="Genomic_DNA"/>
</dbReference>
<keyword evidence="9" id="KW-1185">Reference proteome</keyword>
<dbReference type="PANTHER" id="PTHR33602">
    <property type="entry name" value="REGULATORY PROTEIN RECX FAMILY PROTEIN"/>
    <property type="match status" value="1"/>
</dbReference>
<dbReference type="Proteomes" id="UP001177295">
    <property type="component" value="Chromosome"/>
</dbReference>
<gene>
    <name evidence="5 8" type="primary">recX</name>
    <name evidence="8" type="ORF">SEML1_0765</name>
</gene>
<feature type="domain" description="RecX third three-helical" evidence="7">
    <location>
        <begin position="182"/>
        <end position="220"/>
    </location>
</feature>
<evidence type="ECO:0000256" key="3">
    <source>
        <dbReference type="ARBA" id="ARBA00018111"/>
    </source>
</evidence>
<evidence type="ECO:0000259" key="7">
    <source>
        <dbReference type="Pfam" id="PF21981"/>
    </source>
</evidence>
<evidence type="ECO:0000256" key="2">
    <source>
        <dbReference type="ARBA" id="ARBA00009695"/>
    </source>
</evidence>
<dbReference type="Gene3D" id="1.10.10.10">
    <property type="entry name" value="Winged helix-like DNA-binding domain superfamily/Winged helix DNA-binding domain"/>
    <property type="match status" value="3"/>
</dbReference>
<dbReference type="InterPro" id="IPR036388">
    <property type="entry name" value="WH-like_DNA-bd_sf"/>
</dbReference>
<dbReference type="PANTHER" id="PTHR33602:SF1">
    <property type="entry name" value="REGULATORY PROTEIN RECX FAMILY PROTEIN"/>
    <property type="match status" value="1"/>
</dbReference>
<dbReference type="InterPro" id="IPR003783">
    <property type="entry name" value="Regulatory_RecX"/>
</dbReference>
<comment type="similarity">
    <text evidence="2 5">Belongs to the RecX family.</text>
</comment>
<feature type="domain" description="RecX second three-helical" evidence="6">
    <location>
        <begin position="133"/>
        <end position="174"/>
    </location>
</feature>
<dbReference type="InterPro" id="IPR053925">
    <property type="entry name" value="RecX_HTH_3rd"/>
</dbReference>
<proteinExistence type="inferred from homology"/>
<organism evidence="8 9">
    <name type="scientific">Candidatus Southlakia epibionticum</name>
    <dbReference type="NCBI Taxonomy" id="3043284"/>
    <lineage>
        <taxon>Bacteria</taxon>
        <taxon>Candidatus Saccharimonadota</taxon>
        <taxon>Candidatus Saccharimonadia</taxon>
        <taxon>Candidatus Saccharimonadales</taxon>
        <taxon>Candidatus Saccharimonadaceae</taxon>
        <taxon>Candidatus Southlakia</taxon>
    </lineage>
</organism>
<evidence type="ECO:0000259" key="6">
    <source>
        <dbReference type="Pfam" id="PF02631"/>
    </source>
</evidence>
<dbReference type="InterPro" id="IPR053924">
    <property type="entry name" value="RecX_HTH_2nd"/>
</dbReference>
<evidence type="ECO:0000256" key="5">
    <source>
        <dbReference type="HAMAP-Rule" id="MF_01114"/>
    </source>
</evidence>
<dbReference type="Pfam" id="PF02631">
    <property type="entry name" value="RecX_HTH2"/>
    <property type="match status" value="1"/>
</dbReference>
<dbReference type="Pfam" id="PF21981">
    <property type="entry name" value="RecX_HTH3"/>
    <property type="match status" value="1"/>
</dbReference>
<comment type="subcellular location">
    <subcellularLocation>
        <location evidence="1 5">Cytoplasm</location>
    </subcellularLocation>
</comment>
<accession>A0ABY8WVQ8</accession>
<dbReference type="HAMAP" id="MF_01114">
    <property type="entry name" value="RecX"/>
    <property type="match status" value="1"/>
</dbReference>
<dbReference type="RefSeq" id="WP_376753893.1">
    <property type="nucleotide sequence ID" value="NZ_CP124550.1"/>
</dbReference>
<evidence type="ECO:0000313" key="8">
    <source>
        <dbReference type="EMBL" id="WIO46363.1"/>
    </source>
</evidence>
<keyword evidence="4 5" id="KW-0963">Cytoplasm</keyword>
<name>A0ABY8WVQ8_9BACT</name>
<evidence type="ECO:0000256" key="1">
    <source>
        <dbReference type="ARBA" id="ARBA00004496"/>
    </source>
</evidence>
<protein>
    <recommendedName>
        <fullName evidence="3 5">Regulatory protein RecX</fullName>
    </recommendedName>
</protein>
<comment type="function">
    <text evidence="5">Modulates RecA activity.</text>
</comment>
<sequence>MEHDPPKTHKLTALSAQIRNPDRVNVSVDGKYRFSLDISQVADLGVKVGQCVTAAELTELEAESQFGKLYARTLEYCLARPHSVHEVRDYLQRKTLARRYKSRRTGQIKEHSGVDRSVADRVLVRLREKGYVDDEEFARWWVENRNIIKGTSKRKLSSELAAKGVDRILIDRVLAESDRSDLQELTKIIAKKRRRYPDEQKFIAYLARQGFSYDDIKQALQNNDV</sequence>